<keyword evidence="1" id="KW-0812">Transmembrane</keyword>
<evidence type="ECO:0000256" key="1">
    <source>
        <dbReference type="SAM" id="Phobius"/>
    </source>
</evidence>
<name>A0A429GSU8_9CREN</name>
<feature type="non-terminal residue" evidence="2">
    <location>
        <position position="62"/>
    </location>
</feature>
<protein>
    <submittedName>
        <fullName evidence="2">Uncharacterized protein</fullName>
    </submittedName>
</protein>
<organism evidence="2 3">
    <name type="scientific">Candidatus Methanodesulfokora washburnensis</name>
    <dbReference type="NCBI Taxonomy" id="2478471"/>
    <lineage>
        <taxon>Archaea</taxon>
        <taxon>Thermoproteota</taxon>
        <taxon>Candidatus Korarchaeia</taxon>
        <taxon>Candidatus Korarchaeia incertae sedis</taxon>
        <taxon>Candidatus Methanodesulfokora</taxon>
    </lineage>
</organism>
<keyword evidence="1" id="KW-1133">Transmembrane helix</keyword>
<accession>A0A429GSU8</accession>
<dbReference type="AlphaFoldDB" id="A0A429GSU8"/>
<dbReference type="Proteomes" id="UP000277582">
    <property type="component" value="Unassembled WGS sequence"/>
</dbReference>
<feature type="transmembrane region" description="Helical" evidence="1">
    <location>
        <begin position="36"/>
        <end position="56"/>
    </location>
</feature>
<dbReference type="EMBL" id="RCOS01000051">
    <property type="protein sequence ID" value="RSN76885.1"/>
    <property type="molecule type" value="Genomic_DNA"/>
</dbReference>
<keyword evidence="1" id="KW-0472">Membrane</keyword>
<keyword evidence="3" id="KW-1185">Reference proteome</keyword>
<comment type="caution">
    <text evidence="2">The sequence shown here is derived from an EMBL/GenBank/DDBJ whole genome shotgun (WGS) entry which is preliminary data.</text>
</comment>
<evidence type="ECO:0000313" key="2">
    <source>
        <dbReference type="EMBL" id="RSN76885.1"/>
    </source>
</evidence>
<sequence length="62" mass="6784">MPNATVATNQTVQQLAEETLKNAVAFIKSLNSLIKAVFVPLFVRIGVQAWIAGWIIDIAVFL</sequence>
<dbReference type="RefSeq" id="WP_133308288.1">
    <property type="nucleotide sequence ID" value="NZ_RCOS01000051.1"/>
</dbReference>
<proteinExistence type="predicted"/>
<evidence type="ECO:0000313" key="3">
    <source>
        <dbReference type="Proteomes" id="UP000277582"/>
    </source>
</evidence>
<gene>
    <name evidence="2" type="ORF">D6D85_03445</name>
</gene>
<reference evidence="2 3" key="1">
    <citation type="submission" date="2018-10" db="EMBL/GenBank/DDBJ databases">
        <title>Co-occurring genomic capacity for anaerobic methane metabolism and dissimilatory sulfite reduction discovered in the Korarchaeota.</title>
        <authorList>
            <person name="Mckay L.J."/>
            <person name="Dlakic M."/>
            <person name="Fields M.W."/>
            <person name="Delmont T.O."/>
            <person name="Eren A.M."/>
            <person name="Jay Z.J."/>
            <person name="Klingelsmith K.B."/>
            <person name="Rusch D.B."/>
            <person name="Inskeep W.P."/>
        </authorList>
    </citation>
    <scope>NUCLEOTIDE SEQUENCE [LARGE SCALE GENOMIC DNA]</scope>
    <source>
        <strain evidence="2 3">MDKW</strain>
    </source>
</reference>